<comment type="caution">
    <text evidence="5">The sequence shown here is derived from an EMBL/GenBank/DDBJ whole genome shotgun (WGS) entry which is preliminary data.</text>
</comment>
<keyword evidence="2 3" id="KW-0040">ANK repeat</keyword>
<dbReference type="Pfam" id="PF12796">
    <property type="entry name" value="Ank_2"/>
    <property type="match status" value="2"/>
</dbReference>
<dbReference type="PANTHER" id="PTHR24171:SF10">
    <property type="entry name" value="ANKYRIN REPEAT DOMAIN-CONTAINING PROTEIN 29-LIKE"/>
    <property type="match status" value="1"/>
</dbReference>
<organism evidence="5 6">
    <name type="scientific">Salinisphaera hydrothermalis (strain C41B8)</name>
    <dbReference type="NCBI Taxonomy" id="1304275"/>
    <lineage>
        <taxon>Bacteria</taxon>
        <taxon>Pseudomonadati</taxon>
        <taxon>Pseudomonadota</taxon>
        <taxon>Gammaproteobacteria</taxon>
        <taxon>Salinisphaerales</taxon>
        <taxon>Salinisphaeraceae</taxon>
        <taxon>Salinisphaera</taxon>
    </lineage>
</organism>
<dbReference type="InterPro" id="IPR002110">
    <property type="entry name" value="Ankyrin_rpt"/>
</dbReference>
<feature type="signal peptide" evidence="4">
    <location>
        <begin position="1"/>
        <end position="21"/>
    </location>
</feature>
<dbReference type="eggNOG" id="COG0666">
    <property type="taxonomic scope" value="Bacteria"/>
</dbReference>
<dbReference type="EMBL" id="APNK01000008">
    <property type="protein sequence ID" value="KEZ77894.1"/>
    <property type="molecule type" value="Genomic_DNA"/>
</dbReference>
<evidence type="ECO:0000256" key="2">
    <source>
        <dbReference type="ARBA" id="ARBA00023043"/>
    </source>
</evidence>
<dbReference type="OrthoDB" id="5787340at2"/>
<evidence type="ECO:0000313" key="5">
    <source>
        <dbReference type="EMBL" id="KEZ77894.1"/>
    </source>
</evidence>
<dbReference type="RefSeq" id="WP_051883251.1">
    <property type="nucleotide sequence ID" value="NZ_APNK01000008.1"/>
</dbReference>
<accession>A0A084IMG0</accession>
<feature type="repeat" description="ANK" evidence="3">
    <location>
        <begin position="180"/>
        <end position="212"/>
    </location>
</feature>
<evidence type="ECO:0000256" key="1">
    <source>
        <dbReference type="ARBA" id="ARBA00022737"/>
    </source>
</evidence>
<feature type="repeat" description="ANK" evidence="3">
    <location>
        <begin position="213"/>
        <end position="245"/>
    </location>
</feature>
<feature type="chain" id="PRO_5001776586" evidence="4">
    <location>
        <begin position="22"/>
        <end position="272"/>
    </location>
</feature>
<dbReference type="PRINTS" id="PR01415">
    <property type="entry name" value="ANKYRIN"/>
</dbReference>
<dbReference type="SUPFAM" id="SSF48403">
    <property type="entry name" value="Ankyrin repeat"/>
    <property type="match status" value="1"/>
</dbReference>
<gene>
    <name evidence="5" type="ORF">C41B8_07602</name>
</gene>
<dbReference type="AlphaFoldDB" id="A0A084IMG0"/>
<keyword evidence="1" id="KW-0677">Repeat</keyword>
<dbReference type="SMART" id="SM00248">
    <property type="entry name" value="ANK"/>
    <property type="match status" value="6"/>
</dbReference>
<evidence type="ECO:0000313" key="6">
    <source>
        <dbReference type="Proteomes" id="UP000028302"/>
    </source>
</evidence>
<feature type="repeat" description="ANK" evidence="3">
    <location>
        <begin position="44"/>
        <end position="76"/>
    </location>
</feature>
<feature type="repeat" description="ANK" evidence="3">
    <location>
        <begin position="144"/>
        <end position="179"/>
    </location>
</feature>
<dbReference type="PANTHER" id="PTHR24171">
    <property type="entry name" value="ANKYRIN REPEAT DOMAIN-CONTAINING PROTEIN 39-RELATED"/>
    <property type="match status" value="1"/>
</dbReference>
<feature type="repeat" description="ANK" evidence="3">
    <location>
        <begin position="111"/>
        <end position="143"/>
    </location>
</feature>
<name>A0A084IMG0_SALHC</name>
<dbReference type="Gene3D" id="1.25.40.20">
    <property type="entry name" value="Ankyrin repeat-containing domain"/>
    <property type="match status" value="2"/>
</dbReference>
<protein>
    <submittedName>
        <fullName evidence="5">Pfs, nacht and ankyrin domain protein</fullName>
    </submittedName>
</protein>
<sequence>MKWTVAVVLAVLIAGSAAALAVKPDVDAICLLQTAHDRLRHQHSGWNCLHYAASRGDTATINAMLRAGADVDTPTGNGTTPLTLAAAHGQLIAVKDLLAHGAAVNGMNQNGADTPLYRAAANGHPAVVRALIAAGADIDARNRQGRTPLWINAARSPRDDTQIAHSLINAGAAVDSADTVGDTPLIAAASAGNADLVGYLIAEHAETDHRDHQGQTALFAAVVNGHADVVRQLLARGANPQARVDGVSPLEAARRRGEDDIARLLRANGASG</sequence>
<keyword evidence="4" id="KW-0732">Signal</keyword>
<keyword evidence="6" id="KW-1185">Reference proteome</keyword>
<feature type="repeat" description="ANK" evidence="3">
    <location>
        <begin position="77"/>
        <end position="109"/>
    </location>
</feature>
<proteinExistence type="predicted"/>
<evidence type="ECO:0000256" key="3">
    <source>
        <dbReference type="PROSITE-ProRule" id="PRU00023"/>
    </source>
</evidence>
<dbReference type="PROSITE" id="PS50297">
    <property type="entry name" value="ANK_REP_REGION"/>
    <property type="match status" value="6"/>
</dbReference>
<dbReference type="Pfam" id="PF00023">
    <property type="entry name" value="Ank"/>
    <property type="match status" value="1"/>
</dbReference>
<dbReference type="InterPro" id="IPR036770">
    <property type="entry name" value="Ankyrin_rpt-contain_sf"/>
</dbReference>
<dbReference type="PROSITE" id="PS50088">
    <property type="entry name" value="ANK_REPEAT"/>
    <property type="match status" value="7"/>
</dbReference>
<feature type="repeat" description="ANK" evidence="3">
    <location>
        <begin position="245"/>
        <end position="272"/>
    </location>
</feature>
<reference evidence="5 6" key="1">
    <citation type="submission" date="2013-03" db="EMBL/GenBank/DDBJ databases">
        <title>Salinisphaera hydrothermalis C41B8 Genome Sequencing.</title>
        <authorList>
            <person name="Li C."/>
            <person name="Lai Q."/>
            <person name="Shao Z."/>
        </authorList>
    </citation>
    <scope>NUCLEOTIDE SEQUENCE [LARGE SCALE GENOMIC DNA]</scope>
    <source>
        <strain evidence="5 6">C41B8</strain>
    </source>
</reference>
<evidence type="ECO:0000256" key="4">
    <source>
        <dbReference type="SAM" id="SignalP"/>
    </source>
</evidence>
<dbReference type="STRING" id="1304275.C41B8_07602"/>
<dbReference type="Proteomes" id="UP000028302">
    <property type="component" value="Unassembled WGS sequence"/>
</dbReference>